<feature type="domain" description="Metalloenzyme" evidence="4">
    <location>
        <begin position="3"/>
        <end position="409"/>
    </location>
</feature>
<dbReference type="CDD" id="cd16009">
    <property type="entry name" value="PPM"/>
    <property type="match status" value="1"/>
</dbReference>
<dbReference type="PANTHER" id="PTHR21110">
    <property type="entry name" value="PHOSPHOPENTOMUTASE"/>
    <property type="match status" value="1"/>
</dbReference>
<dbReference type="GO" id="GO:0005829">
    <property type="term" value="C:cytosol"/>
    <property type="evidence" value="ECO:0007669"/>
    <property type="project" value="TreeGrafter"/>
</dbReference>
<evidence type="ECO:0000256" key="3">
    <source>
        <dbReference type="ARBA" id="ARBA00023211"/>
    </source>
</evidence>
<comment type="similarity">
    <text evidence="1">Belongs to the phosphopentomutase family.</text>
</comment>
<dbReference type="NCBIfam" id="NF009049">
    <property type="entry name" value="PRK12383.1"/>
    <property type="match status" value="1"/>
</dbReference>
<evidence type="ECO:0000256" key="2">
    <source>
        <dbReference type="ARBA" id="ARBA00022723"/>
    </source>
</evidence>
<dbReference type="GO" id="GO:0008973">
    <property type="term" value="F:phosphopentomutase activity"/>
    <property type="evidence" value="ECO:0007669"/>
    <property type="project" value="InterPro"/>
</dbReference>
<dbReference type="Proteomes" id="UP000043316">
    <property type="component" value="Unassembled WGS sequence"/>
</dbReference>
<dbReference type="GO" id="GO:0043094">
    <property type="term" value="P:metabolic compound salvage"/>
    <property type="evidence" value="ECO:0007669"/>
    <property type="project" value="InterPro"/>
</dbReference>
<dbReference type="GO" id="GO:0000287">
    <property type="term" value="F:magnesium ion binding"/>
    <property type="evidence" value="ECO:0007669"/>
    <property type="project" value="InterPro"/>
</dbReference>
<dbReference type="PANTHER" id="PTHR21110:SF0">
    <property type="entry name" value="PHOSPHOPENTOMUTASE"/>
    <property type="match status" value="1"/>
</dbReference>
<dbReference type="InterPro" id="IPR017850">
    <property type="entry name" value="Alkaline_phosphatase_core_sf"/>
</dbReference>
<dbReference type="EMBL" id="CWJI01000003">
    <property type="protein sequence ID" value="CRY54940.1"/>
    <property type="molecule type" value="Genomic_DNA"/>
</dbReference>
<keyword evidence="2" id="KW-0479">Metal-binding</keyword>
<evidence type="ECO:0000256" key="1">
    <source>
        <dbReference type="ARBA" id="ARBA00010373"/>
    </source>
</evidence>
<dbReference type="AlphaFoldDB" id="A0A0H5LV60"/>
<evidence type="ECO:0000313" key="5">
    <source>
        <dbReference type="EMBL" id="CRY54940.1"/>
    </source>
</evidence>
<proteinExistence type="inferred from homology"/>
<dbReference type="InterPro" id="IPR010045">
    <property type="entry name" value="DeoB"/>
</dbReference>
<dbReference type="RefSeq" id="WP_053009445.1">
    <property type="nucleotide sequence ID" value="NZ_CWJI01000003.1"/>
</dbReference>
<dbReference type="PIRSF" id="PIRSF001491">
    <property type="entry name" value="Ppentomutase"/>
    <property type="match status" value="1"/>
</dbReference>
<sequence>MSKFIVLVIDSFGVGAMPDVADVRPQDITANTCAHILQTYPNMRLPQLEKLGLLNALHIGSPDFNASIMQDDEQANFGVALLQHEGGDTFMGHQEIMGTLPRSPLSMPFSTVKSRVADALRLEGYQVEQRNAPYDKGDLHDNSDLQFLWVNNAVAIGDNLEADLGQVFNVCANLAAIDFEQVEKIGQIVRRCVSVNRVIAYGGQLANSQAIVSAAEIKQQHYIGINSPKSGVYDNGFQVVHLGYGVDAEVQVPSQLEKINIPTVLVGKVADIVANPTGRNYQQLVDSQTILDITLAEVQRAGSAFICTNIQETDLAGHGQDVERYAERLQLVDNMLGKITAAMIAGDCLVVMADHGNDPTIGHSKHTREQVPLLVYLAQGKNLPQQAIQLGIRKTMSDVGATVCEFFAAPAPQNGQSFWQQLLRTHH</sequence>
<dbReference type="Gene3D" id="3.30.70.1250">
    <property type="entry name" value="Phosphopentomutase"/>
    <property type="match status" value="1"/>
</dbReference>
<protein>
    <submittedName>
        <fullName evidence="5">Putative mutase</fullName>
    </submittedName>
</protein>
<accession>A0A0H5LV60</accession>
<reference evidence="6" key="1">
    <citation type="submission" date="2015-03" db="EMBL/GenBank/DDBJ databases">
        <authorList>
            <consortium name="Pathogen Informatics"/>
        </authorList>
    </citation>
    <scope>NUCLEOTIDE SEQUENCE [LARGE SCALE GENOMIC DNA]</scope>
    <source>
        <strain evidence="6">R148</strain>
    </source>
</reference>
<organism evidence="5 6">
    <name type="scientific">Yersinia intermedia</name>
    <dbReference type="NCBI Taxonomy" id="631"/>
    <lineage>
        <taxon>Bacteria</taxon>
        <taxon>Pseudomonadati</taxon>
        <taxon>Pseudomonadota</taxon>
        <taxon>Gammaproteobacteria</taxon>
        <taxon>Enterobacterales</taxon>
        <taxon>Yersiniaceae</taxon>
        <taxon>Yersinia</taxon>
    </lineage>
</organism>
<dbReference type="InterPro" id="IPR024052">
    <property type="entry name" value="Phosphopentomutase_DeoB_cap_sf"/>
</dbReference>
<dbReference type="Gene3D" id="3.40.720.10">
    <property type="entry name" value="Alkaline Phosphatase, subunit A"/>
    <property type="match status" value="1"/>
</dbReference>
<dbReference type="InterPro" id="IPR006124">
    <property type="entry name" value="Metalloenzyme"/>
</dbReference>
<evidence type="ECO:0000313" key="6">
    <source>
        <dbReference type="Proteomes" id="UP000043316"/>
    </source>
</evidence>
<dbReference type="Pfam" id="PF01676">
    <property type="entry name" value="Metalloenzyme"/>
    <property type="match status" value="1"/>
</dbReference>
<keyword evidence="3" id="KW-0464">Manganese</keyword>
<gene>
    <name evidence="5" type="primary">yhfW</name>
    <name evidence="5" type="ORF">ERS008476_01911</name>
</gene>
<dbReference type="GO" id="GO:0009117">
    <property type="term" value="P:nucleotide metabolic process"/>
    <property type="evidence" value="ECO:0007669"/>
    <property type="project" value="InterPro"/>
</dbReference>
<evidence type="ECO:0000259" key="4">
    <source>
        <dbReference type="Pfam" id="PF01676"/>
    </source>
</evidence>
<name>A0A0H5LV60_YERIN</name>
<dbReference type="SUPFAM" id="SSF53649">
    <property type="entry name" value="Alkaline phosphatase-like"/>
    <property type="match status" value="1"/>
</dbReference>